<accession>A0ACC1MS63</accession>
<keyword evidence="2" id="KW-1185">Reference proteome</keyword>
<name>A0ACC1MS63_9APHY</name>
<dbReference type="EMBL" id="JANSHE010005748">
    <property type="protein sequence ID" value="KAJ2969497.1"/>
    <property type="molecule type" value="Genomic_DNA"/>
</dbReference>
<evidence type="ECO:0000313" key="2">
    <source>
        <dbReference type="Proteomes" id="UP001144978"/>
    </source>
</evidence>
<reference evidence="1" key="1">
    <citation type="submission" date="2022-08" db="EMBL/GenBank/DDBJ databases">
        <title>Genome Sequence of Pycnoporus sanguineus.</title>
        <authorList>
            <person name="Buettner E."/>
        </authorList>
    </citation>
    <scope>NUCLEOTIDE SEQUENCE</scope>
    <source>
        <strain evidence="1">CG-C14</strain>
    </source>
</reference>
<evidence type="ECO:0000313" key="1">
    <source>
        <dbReference type="EMBL" id="KAJ2969497.1"/>
    </source>
</evidence>
<protein>
    <submittedName>
        <fullName evidence="1">Uncharacterized protein</fullName>
    </submittedName>
</protein>
<comment type="caution">
    <text evidence="1">The sequence shown here is derived from an EMBL/GenBank/DDBJ whole genome shotgun (WGS) entry which is preliminary data.</text>
</comment>
<organism evidence="1 2">
    <name type="scientific">Trametes sanguinea</name>
    <dbReference type="NCBI Taxonomy" id="158606"/>
    <lineage>
        <taxon>Eukaryota</taxon>
        <taxon>Fungi</taxon>
        <taxon>Dikarya</taxon>
        <taxon>Basidiomycota</taxon>
        <taxon>Agaricomycotina</taxon>
        <taxon>Agaricomycetes</taxon>
        <taxon>Polyporales</taxon>
        <taxon>Polyporaceae</taxon>
        <taxon>Trametes</taxon>
    </lineage>
</organism>
<sequence length="141" mass="15292">MPPQAFMGGLLATIGSSTVRTLSTQRHYCAALNADLQTVPVNCADAEADPQNDVHSMTTEAKMSLPEQSQRSAGFAQGEAPWFENLAPAKKVLVERTHLQVHATCYSRMAETHAPHLAAHNLHDGVRSALSHASPTTWYMV</sequence>
<proteinExistence type="predicted"/>
<dbReference type="Proteomes" id="UP001144978">
    <property type="component" value="Unassembled WGS sequence"/>
</dbReference>
<gene>
    <name evidence="1" type="ORF">NUW54_g12950</name>
</gene>